<keyword evidence="7" id="KW-0812">Transmembrane</keyword>
<dbReference type="GO" id="GO:0016757">
    <property type="term" value="F:glycosyltransferase activity"/>
    <property type="evidence" value="ECO:0007669"/>
    <property type="project" value="UniProtKB-KW"/>
</dbReference>
<keyword evidence="4" id="KW-0735">Signal-anchor</keyword>
<dbReference type="PANTHER" id="PTHR11062:SF255">
    <property type="entry name" value="XYLOGLUCAN GALACTOSYLTRANSFERASE GT17-RELATED"/>
    <property type="match status" value="1"/>
</dbReference>
<proteinExistence type="inferred from homology"/>
<reference evidence="9 10" key="1">
    <citation type="journal article" date="2013" name="Nat. Genet.">
        <title>The high-quality draft genome of peach (Prunus persica) identifies unique patterns of genetic diversity, domestication and genome evolution.</title>
        <authorList>
            <consortium name="International Peach Genome Initiative"/>
            <person name="Verde I."/>
            <person name="Abbott A.G."/>
            <person name="Scalabrin S."/>
            <person name="Jung S."/>
            <person name="Shu S."/>
            <person name="Marroni F."/>
            <person name="Zhebentyayeva T."/>
            <person name="Dettori M.T."/>
            <person name="Grimwood J."/>
            <person name="Cattonaro F."/>
            <person name="Zuccolo A."/>
            <person name="Rossini L."/>
            <person name="Jenkins J."/>
            <person name="Vendramin E."/>
            <person name="Meisel L.A."/>
            <person name="Decroocq V."/>
            <person name="Sosinski B."/>
            <person name="Prochnik S."/>
            <person name="Mitros T."/>
            <person name="Policriti A."/>
            <person name="Cipriani G."/>
            <person name="Dondini L."/>
            <person name="Ficklin S."/>
            <person name="Goodstein D.M."/>
            <person name="Xuan P."/>
            <person name="Del Fabbro C."/>
            <person name="Aramini V."/>
            <person name="Copetti D."/>
            <person name="Gonzalez S."/>
            <person name="Horner D.S."/>
            <person name="Falchi R."/>
            <person name="Lucas S."/>
            <person name="Mica E."/>
            <person name="Maldonado J."/>
            <person name="Lazzari B."/>
            <person name="Bielenberg D."/>
            <person name="Pirona R."/>
            <person name="Miculan M."/>
            <person name="Barakat A."/>
            <person name="Testolin R."/>
            <person name="Stella A."/>
            <person name="Tartarini S."/>
            <person name="Tonutti P."/>
            <person name="Arus P."/>
            <person name="Orellana A."/>
            <person name="Wells C."/>
            <person name="Main D."/>
            <person name="Vizzotto G."/>
            <person name="Silva H."/>
            <person name="Salamini F."/>
            <person name="Schmutz J."/>
            <person name="Morgante M."/>
            <person name="Rokhsar D.S."/>
        </authorList>
    </citation>
    <scope>NUCLEOTIDE SEQUENCE [LARGE SCALE GENOMIC DNA]</scope>
    <source>
        <strain evidence="10">cv. Nemared</strain>
    </source>
</reference>
<dbReference type="InterPro" id="IPR004263">
    <property type="entry name" value="Exostosin"/>
</dbReference>
<keyword evidence="5" id="KW-0333">Golgi apparatus</keyword>
<evidence type="ECO:0000256" key="7">
    <source>
        <dbReference type="SAM" id="Phobius"/>
    </source>
</evidence>
<evidence type="ECO:0000256" key="5">
    <source>
        <dbReference type="ARBA" id="ARBA00023034"/>
    </source>
</evidence>
<dbReference type="PANTHER" id="PTHR11062">
    <property type="entry name" value="EXOSTOSIN HEPARAN SULFATE GLYCOSYLTRANSFERASE -RELATED"/>
    <property type="match status" value="1"/>
</dbReference>
<evidence type="ECO:0000313" key="10">
    <source>
        <dbReference type="Proteomes" id="UP000006882"/>
    </source>
</evidence>
<dbReference type="Pfam" id="PF03016">
    <property type="entry name" value="Exostosin_GT47"/>
    <property type="match status" value="1"/>
</dbReference>
<name>A0A251NSE2_PRUPE</name>
<keyword evidence="3" id="KW-0328">Glycosyltransferase</keyword>
<dbReference type="Proteomes" id="UP000006882">
    <property type="component" value="Chromosome G6"/>
</dbReference>
<sequence>MSSRKQAPPSFPWTEGEKYSSNNNNNSKFKEIFYYFFTLNTIPYVLVRCCALLFLFLSASWLLLLLLCFPPTTTTTSSNDVVREQAQVAEPQSPFKIPTCDKNMSVYVYTLPPQFNLGLLRQCNNLSIKANMCPAVANSGLGQPLNYFRIGHSAVTSSWYTTHQYTAEIIFHARLQNHPCRTQDPARASLFYVPFYGGFDALSKYREANLTARDELTFSLVDYIQAQPWWQRNHGKDHFMALGTVVWDFMRTMSNASSSCSSSSKVRTPGTLLKLPAAENMSVLIIERHPWQPNQHGIPYPSYFHPSTWREMAAWQRKMRLMERPHLFSFVGARRKNKAAIRNEFIRQCSESTRCKLLNCEGPDGARRCLQPREIMRVMTRSQFCLQAPGDTPTRRSTFDSVLAGCVPVFFSRHTAYSQYAWYLPGEASRYSVYIDEKSSASRGIEEELLKISSKKVKMMREEIIDLMPSLTYAHPNATDFGFGDAVDVALASLAKHIGELIN</sequence>
<dbReference type="GO" id="GO:0000139">
    <property type="term" value="C:Golgi membrane"/>
    <property type="evidence" value="ECO:0007669"/>
    <property type="project" value="UniProtKB-SubCell"/>
</dbReference>
<keyword evidence="3" id="KW-0808">Transferase</keyword>
<comment type="subcellular location">
    <subcellularLocation>
        <location evidence="1">Golgi apparatus membrane</location>
        <topology evidence="1">Single-pass type II membrane protein</topology>
    </subcellularLocation>
</comment>
<feature type="transmembrane region" description="Helical" evidence="7">
    <location>
        <begin position="45"/>
        <end position="67"/>
    </location>
</feature>
<accession>A0A251NSE2</accession>
<evidence type="ECO:0000259" key="8">
    <source>
        <dbReference type="Pfam" id="PF03016"/>
    </source>
</evidence>
<feature type="region of interest" description="Disordered" evidence="6">
    <location>
        <begin position="1"/>
        <end position="21"/>
    </location>
</feature>
<protein>
    <recommendedName>
        <fullName evidence="8">Exostosin GT47 domain-containing protein</fullName>
    </recommendedName>
</protein>
<evidence type="ECO:0000256" key="3">
    <source>
        <dbReference type="ARBA" id="ARBA00022676"/>
    </source>
</evidence>
<organism evidence="9 10">
    <name type="scientific">Prunus persica</name>
    <name type="common">Peach</name>
    <name type="synonym">Amygdalus persica</name>
    <dbReference type="NCBI Taxonomy" id="3760"/>
    <lineage>
        <taxon>Eukaryota</taxon>
        <taxon>Viridiplantae</taxon>
        <taxon>Streptophyta</taxon>
        <taxon>Embryophyta</taxon>
        <taxon>Tracheophyta</taxon>
        <taxon>Spermatophyta</taxon>
        <taxon>Magnoliopsida</taxon>
        <taxon>eudicotyledons</taxon>
        <taxon>Gunneridae</taxon>
        <taxon>Pentapetalae</taxon>
        <taxon>rosids</taxon>
        <taxon>fabids</taxon>
        <taxon>Rosales</taxon>
        <taxon>Rosaceae</taxon>
        <taxon>Amygdaloideae</taxon>
        <taxon>Amygdaleae</taxon>
        <taxon>Prunus</taxon>
    </lineage>
</organism>
<dbReference type="eggNOG" id="KOG1021">
    <property type="taxonomic scope" value="Eukaryota"/>
</dbReference>
<dbReference type="EMBL" id="CM007656">
    <property type="protein sequence ID" value="ONI02234.1"/>
    <property type="molecule type" value="Genomic_DNA"/>
</dbReference>
<evidence type="ECO:0000256" key="1">
    <source>
        <dbReference type="ARBA" id="ARBA00004323"/>
    </source>
</evidence>
<evidence type="ECO:0000313" key="9">
    <source>
        <dbReference type="EMBL" id="ONI02234.1"/>
    </source>
</evidence>
<dbReference type="AlphaFoldDB" id="A0A251NSE2"/>
<gene>
    <name evidence="9" type="ORF">PRUPE_6G186000</name>
</gene>
<keyword evidence="7" id="KW-0472">Membrane</keyword>
<keyword evidence="7" id="KW-1133">Transmembrane helix</keyword>
<evidence type="ECO:0000256" key="2">
    <source>
        <dbReference type="ARBA" id="ARBA00010271"/>
    </source>
</evidence>
<dbReference type="Gramene" id="ONI02234">
    <property type="protein sequence ID" value="ONI02234"/>
    <property type="gene ID" value="PRUPE_6G186000"/>
</dbReference>
<keyword evidence="10" id="KW-1185">Reference proteome</keyword>
<dbReference type="InterPro" id="IPR040911">
    <property type="entry name" value="Exostosin_GT47"/>
</dbReference>
<dbReference type="OrthoDB" id="1924787at2759"/>
<comment type="similarity">
    <text evidence="2">Belongs to the glycosyltransferase 47 family.</text>
</comment>
<feature type="domain" description="Exostosin GT47" evidence="8">
    <location>
        <begin position="102"/>
        <end position="441"/>
    </location>
</feature>
<evidence type="ECO:0000256" key="6">
    <source>
        <dbReference type="SAM" id="MobiDB-lite"/>
    </source>
</evidence>
<evidence type="ECO:0000256" key="4">
    <source>
        <dbReference type="ARBA" id="ARBA00022968"/>
    </source>
</evidence>